<evidence type="ECO:0000259" key="6">
    <source>
        <dbReference type="PROSITE" id="PS50106"/>
    </source>
</evidence>
<evidence type="ECO:0000313" key="8">
    <source>
        <dbReference type="Proteomes" id="UP000033772"/>
    </source>
</evidence>
<dbReference type="GO" id="GO:0004252">
    <property type="term" value="F:serine-type endopeptidase activity"/>
    <property type="evidence" value="ECO:0007669"/>
    <property type="project" value="InterPro"/>
</dbReference>
<feature type="compositionally biased region" description="Pro residues" evidence="4">
    <location>
        <begin position="69"/>
        <end position="103"/>
    </location>
</feature>
<dbReference type="PANTHER" id="PTHR43343:SF3">
    <property type="entry name" value="PROTEASE DO-LIKE 8, CHLOROPLASTIC"/>
    <property type="match status" value="1"/>
</dbReference>
<keyword evidence="2" id="KW-0645">Protease</keyword>
<dbReference type="STRING" id="1844.UG56_011765"/>
<dbReference type="InterPro" id="IPR036034">
    <property type="entry name" value="PDZ_sf"/>
</dbReference>
<dbReference type="Gene3D" id="2.40.10.10">
    <property type="entry name" value="Trypsin-like serine proteases"/>
    <property type="match status" value="2"/>
</dbReference>
<dbReference type="AlphaFoldDB" id="A0A1J4N6Q0"/>
<name>A0A1J4N6Q0_9ACTN</name>
<dbReference type="SUPFAM" id="SSF50494">
    <property type="entry name" value="Trypsin-like serine proteases"/>
    <property type="match status" value="1"/>
</dbReference>
<dbReference type="InterPro" id="IPR009003">
    <property type="entry name" value="Peptidase_S1_PA"/>
</dbReference>
<dbReference type="Proteomes" id="UP000033772">
    <property type="component" value="Unassembled WGS sequence"/>
</dbReference>
<feature type="transmembrane region" description="Helical" evidence="5">
    <location>
        <begin position="119"/>
        <end position="141"/>
    </location>
</feature>
<dbReference type="InterPro" id="IPR043504">
    <property type="entry name" value="Peptidase_S1_PA_chymotrypsin"/>
</dbReference>
<gene>
    <name evidence="7" type="ORF">UG56_011765</name>
</gene>
<dbReference type="InterPro" id="IPR001478">
    <property type="entry name" value="PDZ"/>
</dbReference>
<keyword evidence="5" id="KW-0472">Membrane</keyword>
<organism evidence="7 8">
    <name type="scientific">Nocardioides luteus</name>
    <dbReference type="NCBI Taxonomy" id="1844"/>
    <lineage>
        <taxon>Bacteria</taxon>
        <taxon>Bacillati</taxon>
        <taxon>Actinomycetota</taxon>
        <taxon>Actinomycetes</taxon>
        <taxon>Propionibacteriales</taxon>
        <taxon>Nocardioidaceae</taxon>
        <taxon>Nocardioides</taxon>
    </lineage>
</organism>
<protein>
    <recommendedName>
        <fullName evidence="6">PDZ domain-containing protein</fullName>
    </recommendedName>
</protein>
<evidence type="ECO:0000256" key="3">
    <source>
        <dbReference type="ARBA" id="ARBA00022801"/>
    </source>
</evidence>
<keyword evidence="5" id="KW-0812">Transmembrane</keyword>
<sequence length="479" mass="48274">MGVVTQEPQDDQSRRISRWAPPSSAPDVPPAGQSSPDDMDDIERDTAEVPLPGMPGAAVAPAPAAGTAPLPPVVPPAEPPVVPPPPGASLPGFDGPPSPPPPSYARDDSSTRRRVPGPIWALAAAVAFLLGVLGGYAGGVLEDQDDMSSLAGGGLDPGSIETDAPLAGDDASIVKVAATLLPSTVQIFAEYQGVDDAATGSGFVFDRNGHVVTNNHVVADAAKAKGSIEVVDHKGRRYKADVVGRSAVYDLAVLDVPEVKELEPASLGSTSRLRIGEGVVAIGSPLGLSSTVTSGIVSALQRPVSTGQSKDDTSYINAVQTDAAINPGNSGGPLVNLVGQVIGVNSAIATAGGGEGGEGGSIGVGFAIPIDQVKVTAAQILKTGKATYPIVGASVDVQAVDHNGALISVVEAGSPAAAGGLKDGDRVTKVGDVIVTDGIGMIVAIRAHQPGETIEFTVMRNGARHQLKIKLEAQTENLA</sequence>
<dbReference type="GO" id="GO:0006508">
    <property type="term" value="P:proteolysis"/>
    <property type="evidence" value="ECO:0007669"/>
    <property type="project" value="UniProtKB-KW"/>
</dbReference>
<dbReference type="SMART" id="SM00228">
    <property type="entry name" value="PDZ"/>
    <property type="match status" value="1"/>
</dbReference>
<dbReference type="Gene3D" id="2.30.42.10">
    <property type="match status" value="1"/>
</dbReference>
<keyword evidence="3" id="KW-0378">Hydrolase</keyword>
<evidence type="ECO:0000313" key="7">
    <source>
        <dbReference type="EMBL" id="OIJ26639.1"/>
    </source>
</evidence>
<dbReference type="EMBL" id="JZDQ02000014">
    <property type="protein sequence ID" value="OIJ26639.1"/>
    <property type="molecule type" value="Genomic_DNA"/>
</dbReference>
<keyword evidence="5" id="KW-1133">Transmembrane helix</keyword>
<comment type="caution">
    <text evidence="7">The sequence shown here is derived from an EMBL/GenBank/DDBJ whole genome shotgun (WGS) entry which is preliminary data.</text>
</comment>
<feature type="domain" description="PDZ" evidence="6">
    <location>
        <begin position="377"/>
        <end position="437"/>
    </location>
</feature>
<evidence type="ECO:0000256" key="2">
    <source>
        <dbReference type="ARBA" id="ARBA00022670"/>
    </source>
</evidence>
<dbReference type="PRINTS" id="PR00834">
    <property type="entry name" value="PROTEASES2C"/>
</dbReference>
<dbReference type="InterPro" id="IPR051201">
    <property type="entry name" value="Chloro_Bact_Ser_Proteases"/>
</dbReference>
<dbReference type="InterPro" id="IPR001940">
    <property type="entry name" value="Peptidase_S1C"/>
</dbReference>
<dbReference type="PROSITE" id="PS50106">
    <property type="entry name" value="PDZ"/>
    <property type="match status" value="1"/>
</dbReference>
<reference evidence="7" key="1">
    <citation type="submission" date="2016-10" db="EMBL/GenBank/DDBJ databases">
        <title>Draft Genome Sequence of Nocardioides luteus Strain BAFB, an Alkane-Degrading Bacterium Isolated from JP-7 Polluted Soil.</title>
        <authorList>
            <person name="Brown L."/>
            <person name="Ruiz O.N."/>
            <person name="Gunasekera T."/>
        </authorList>
    </citation>
    <scope>NUCLEOTIDE SEQUENCE [LARGE SCALE GENOMIC DNA]</scope>
    <source>
        <strain evidence="7">BAFB</strain>
    </source>
</reference>
<evidence type="ECO:0000256" key="5">
    <source>
        <dbReference type="SAM" id="Phobius"/>
    </source>
</evidence>
<feature type="region of interest" description="Disordered" evidence="4">
    <location>
        <begin position="1"/>
        <end position="113"/>
    </location>
</feature>
<comment type="similarity">
    <text evidence="1">Belongs to the peptidase S1C family.</text>
</comment>
<proteinExistence type="inferred from homology"/>
<dbReference type="Pfam" id="PF13180">
    <property type="entry name" value="PDZ_2"/>
    <property type="match status" value="1"/>
</dbReference>
<keyword evidence="8" id="KW-1185">Reference proteome</keyword>
<dbReference type="PANTHER" id="PTHR43343">
    <property type="entry name" value="PEPTIDASE S12"/>
    <property type="match status" value="1"/>
</dbReference>
<evidence type="ECO:0000256" key="4">
    <source>
        <dbReference type="SAM" id="MobiDB-lite"/>
    </source>
</evidence>
<feature type="compositionally biased region" description="Low complexity" evidence="4">
    <location>
        <begin position="49"/>
        <end position="68"/>
    </location>
</feature>
<accession>A0A1J4N6Q0</accession>
<dbReference type="SUPFAM" id="SSF50156">
    <property type="entry name" value="PDZ domain-like"/>
    <property type="match status" value="1"/>
</dbReference>
<evidence type="ECO:0000256" key="1">
    <source>
        <dbReference type="ARBA" id="ARBA00010541"/>
    </source>
</evidence>
<dbReference type="Pfam" id="PF13365">
    <property type="entry name" value="Trypsin_2"/>
    <property type="match status" value="1"/>
</dbReference>